<accession>A0ABT2W8D2</accession>
<reference evidence="3" key="1">
    <citation type="submission" date="2023-07" db="EMBL/GenBank/DDBJ databases">
        <title>Chryseobacterium sp. strain PBS4-4 Genome sequencing and assembly.</title>
        <authorList>
            <person name="Jung Y."/>
        </authorList>
    </citation>
    <scope>NUCLEOTIDE SEQUENCE [LARGE SCALE GENOMIC DNA]</scope>
    <source>
        <strain evidence="3">PBS4-4</strain>
    </source>
</reference>
<evidence type="ECO:0000313" key="3">
    <source>
        <dbReference type="Proteomes" id="UP001208649"/>
    </source>
</evidence>
<name>A0ABT2W8D2_9FLAO</name>
<sequence>MSTKEHNEHLEKLKSLSSKILRSKESASAFLFSAGIHTKSGNLTKPYLAPSKPKQTPTHK</sequence>
<evidence type="ECO:0000313" key="2">
    <source>
        <dbReference type="EMBL" id="MCU7618478.1"/>
    </source>
</evidence>
<dbReference type="RefSeq" id="WP_263003991.1">
    <property type="nucleotide sequence ID" value="NZ_JAOTEM010000004.1"/>
</dbReference>
<gene>
    <name evidence="2" type="ORF">NZ698_14855</name>
</gene>
<keyword evidence="3" id="KW-1185">Reference proteome</keyword>
<comment type="caution">
    <text evidence="2">The sequence shown here is derived from an EMBL/GenBank/DDBJ whole genome shotgun (WGS) entry which is preliminary data.</text>
</comment>
<proteinExistence type="predicted"/>
<protein>
    <submittedName>
        <fullName evidence="2">Uncharacterized protein</fullName>
    </submittedName>
</protein>
<evidence type="ECO:0000256" key="1">
    <source>
        <dbReference type="SAM" id="MobiDB-lite"/>
    </source>
</evidence>
<organism evidence="2 3">
    <name type="scientific">Chryseobacterium edaphi</name>
    <dbReference type="NCBI Taxonomy" id="2976532"/>
    <lineage>
        <taxon>Bacteria</taxon>
        <taxon>Pseudomonadati</taxon>
        <taxon>Bacteroidota</taxon>
        <taxon>Flavobacteriia</taxon>
        <taxon>Flavobacteriales</taxon>
        <taxon>Weeksellaceae</taxon>
        <taxon>Chryseobacterium group</taxon>
        <taxon>Chryseobacterium</taxon>
    </lineage>
</organism>
<feature type="region of interest" description="Disordered" evidence="1">
    <location>
        <begin position="39"/>
        <end position="60"/>
    </location>
</feature>
<dbReference type="Proteomes" id="UP001208649">
    <property type="component" value="Unassembled WGS sequence"/>
</dbReference>
<dbReference type="EMBL" id="JAOTEM010000004">
    <property type="protein sequence ID" value="MCU7618478.1"/>
    <property type="molecule type" value="Genomic_DNA"/>
</dbReference>